<protein>
    <submittedName>
        <fullName evidence="1">Uncharacterized protein</fullName>
    </submittedName>
</protein>
<organism evidence="1 2">
    <name type="scientific">Oleoguttula mirabilis</name>
    <dbReference type="NCBI Taxonomy" id="1507867"/>
    <lineage>
        <taxon>Eukaryota</taxon>
        <taxon>Fungi</taxon>
        <taxon>Dikarya</taxon>
        <taxon>Ascomycota</taxon>
        <taxon>Pezizomycotina</taxon>
        <taxon>Dothideomycetes</taxon>
        <taxon>Dothideomycetidae</taxon>
        <taxon>Mycosphaerellales</taxon>
        <taxon>Teratosphaeriaceae</taxon>
        <taxon>Oleoguttula</taxon>
    </lineage>
</organism>
<evidence type="ECO:0000313" key="1">
    <source>
        <dbReference type="EMBL" id="KAK4543472.1"/>
    </source>
</evidence>
<sequence length="441" mass="49666">MFLRLFDLRFPHLRAFQLRNAVVPEAQLPHGLYLLDHSRVQFRNRSSGLVGDFDLVAEQRARLDTVCLDFMEAHSNLQCLAWPMDHFFSERRLAADIASRVDAVVDNLARTLVDLRVDTLYTGVCDPQTESVDSPDPGSRDRRRKFIEYFASRMSKVESIKIEGGIPRDERREIIRALHACPLQKVVIIGISCPLGNTWGSDGHDLAETLSHDELEALEGEDKEAIWRYGCGPLQPPGSDFKYEAEYGWPPSPPMIHTIASFHAASVTELKFCGYKGSPVLLAPTAVTTPVLSALKYFHNLRSLIMSLHLSTSFEDSARDADIISYWLNTRSAASTALVRITDEEPEGWEKELRTKYAPDALAWRITSFIGPFLSEQAKSRKGGINVRASFCIGDWGGIFDVDLTIGKGAMGSDVCLGFKCPREELEPERRRSKLESRRWF</sequence>
<dbReference type="EMBL" id="JAVFHQ010000032">
    <property type="protein sequence ID" value="KAK4543472.1"/>
    <property type="molecule type" value="Genomic_DNA"/>
</dbReference>
<dbReference type="AlphaFoldDB" id="A0AAV9JE61"/>
<reference evidence="1 2" key="1">
    <citation type="submission" date="2021-11" db="EMBL/GenBank/DDBJ databases">
        <title>Black yeast isolated from Biological Soil Crust.</title>
        <authorList>
            <person name="Kurbessoian T."/>
        </authorList>
    </citation>
    <scope>NUCLEOTIDE SEQUENCE [LARGE SCALE GENOMIC DNA]</scope>
    <source>
        <strain evidence="1 2">CCFEE 5522</strain>
    </source>
</reference>
<name>A0AAV9JE61_9PEZI</name>
<keyword evidence="2" id="KW-1185">Reference proteome</keyword>
<gene>
    <name evidence="1" type="ORF">LTR36_005615</name>
</gene>
<accession>A0AAV9JE61</accession>
<evidence type="ECO:0000313" key="2">
    <source>
        <dbReference type="Proteomes" id="UP001324427"/>
    </source>
</evidence>
<proteinExistence type="predicted"/>
<comment type="caution">
    <text evidence="1">The sequence shown here is derived from an EMBL/GenBank/DDBJ whole genome shotgun (WGS) entry which is preliminary data.</text>
</comment>
<dbReference type="Proteomes" id="UP001324427">
    <property type="component" value="Unassembled WGS sequence"/>
</dbReference>